<dbReference type="InterPro" id="IPR036770">
    <property type="entry name" value="Ankyrin_rpt-contain_sf"/>
</dbReference>
<dbReference type="Proteomes" id="UP001286456">
    <property type="component" value="Unassembled WGS sequence"/>
</dbReference>
<evidence type="ECO:0000313" key="2">
    <source>
        <dbReference type="Proteomes" id="UP001286456"/>
    </source>
</evidence>
<reference evidence="1" key="2">
    <citation type="submission" date="2023-06" db="EMBL/GenBank/DDBJ databases">
        <authorList>
            <consortium name="Lawrence Berkeley National Laboratory"/>
            <person name="Haridas S."/>
            <person name="Hensen N."/>
            <person name="Bonometti L."/>
            <person name="Westerberg I."/>
            <person name="Brannstrom I.O."/>
            <person name="Guillou S."/>
            <person name="Cros-Aarteil S."/>
            <person name="Calhoun S."/>
            <person name="Kuo A."/>
            <person name="Mondo S."/>
            <person name="Pangilinan J."/>
            <person name="Riley R."/>
            <person name="Labutti K."/>
            <person name="Andreopoulos B."/>
            <person name="Lipzen A."/>
            <person name="Chen C."/>
            <person name="Yanf M."/>
            <person name="Daum C."/>
            <person name="Ng V."/>
            <person name="Clum A."/>
            <person name="Steindorff A."/>
            <person name="Ohm R."/>
            <person name="Martin F."/>
            <person name="Silar P."/>
            <person name="Natvig D."/>
            <person name="Lalanne C."/>
            <person name="Gautier V."/>
            <person name="Ament-Velasquez S.L."/>
            <person name="Kruys A."/>
            <person name="Hutchinson M.I."/>
            <person name="Powell A.J."/>
            <person name="Barry K."/>
            <person name="Miller A.N."/>
            <person name="Grigoriev I.V."/>
            <person name="Debuchy R."/>
            <person name="Gladieux P."/>
            <person name="Thoren M.H."/>
            <person name="Johannesson H."/>
        </authorList>
    </citation>
    <scope>NUCLEOTIDE SEQUENCE</scope>
    <source>
        <strain evidence="1">SMH4131-1</strain>
    </source>
</reference>
<name>A0AAE0MH81_9PEZI</name>
<dbReference type="EMBL" id="JAUEPO010000002">
    <property type="protein sequence ID" value="KAK3332402.1"/>
    <property type="molecule type" value="Genomic_DNA"/>
</dbReference>
<dbReference type="Gene3D" id="1.25.40.20">
    <property type="entry name" value="Ankyrin repeat-containing domain"/>
    <property type="match status" value="1"/>
</dbReference>
<organism evidence="1 2">
    <name type="scientific">Cercophora scortea</name>
    <dbReference type="NCBI Taxonomy" id="314031"/>
    <lineage>
        <taxon>Eukaryota</taxon>
        <taxon>Fungi</taxon>
        <taxon>Dikarya</taxon>
        <taxon>Ascomycota</taxon>
        <taxon>Pezizomycotina</taxon>
        <taxon>Sordariomycetes</taxon>
        <taxon>Sordariomycetidae</taxon>
        <taxon>Sordariales</taxon>
        <taxon>Lasiosphaeriaceae</taxon>
        <taxon>Cercophora</taxon>
    </lineage>
</organism>
<evidence type="ECO:0000313" key="1">
    <source>
        <dbReference type="EMBL" id="KAK3332402.1"/>
    </source>
</evidence>
<reference evidence="1" key="1">
    <citation type="journal article" date="2023" name="Mol. Phylogenet. Evol.">
        <title>Genome-scale phylogeny and comparative genomics of the fungal order Sordariales.</title>
        <authorList>
            <person name="Hensen N."/>
            <person name="Bonometti L."/>
            <person name="Westerberg I."/>
            <person name="Brannstrom I.O."/>
            <person name="Guillou S."/>
            <person name="Cros-Aarteil S."/>
            <person name="Calhoun S."/>
            <person name="Haridas S."/>
            <person name="Kuo A."/>
            <person name="Mondo S."/>
            <person name="Pangilinan J."/>
            <person name="Riley R."/>
            <person name="LaButti K."/>
            <person name="Andreopoulos B."/>
            <person name="Lipzen A."/>
            <person name="Chen C."/>
            <person name="Yan M."/>
            <person name="Daum C."/>
            <person name="Ng V."/>
            <person name="Clum A."/>
            <person name="Steindorff A."/>
            <person name="Ohm R.A."/>
            <person name="Martin F."/>
            <person name="Silar P."/>
            <person name="Natvig D.O."/>
            <person name="Lalanne C."/>
            <person name="Gautier V."/>
            <person name="Ament-Velasquez S.L."/>
            <person name="Kruys A."/>
            <person name="Hutchinson M.I."/>
            <person name="Powell A.J."/>
            <person name="Barry K."/>
            <person name="Miller A.N."/>
            <person name="Grigoriev I.V."/>
            <person name="Debuchy R."/>
            <person name="Gladieux P."/>
            <person name="Hiltunen Thoren M."/>
            <person name="Johannesson H."/>
        </authorList>
    </citation>
    <scope>NUCLEOTIDE SEQUENCE</scope>
    <source>
        <strain evidence="1">SMH4131-1</strain>
    </source>
</reference>
<gene>
    <name evidence="1" type="ORF">B0T19DRAFT_101850</name>
</gene>
<protein>
    <submittedName>
        <fullName evidence="1">Uncharacterized protein</fullName>
    </submittedName>
</protein>
<proteinExistence type="predicted"/>
<comment type="caution">
    <text evidence="1">The sequence shown here is derived from an EMBL/GenBank/DDBJ whole genome shotgun (WGS) entry which is preliminary data.</text>
</comment>
<accession>A0AAE0MH81</accession>
<dbReference type="AlphaFoldDB" id="A0AAE0MH81"/>
<sequence>MATCEACDEPLLLTLDPEDENDHQQHPQPTVIPDDLHLPCNCHFHWQCLLDQASEVALSLRCPSCNAYLPSNAPGAAVTNPFRLSSQATPILTRYTNEGGVEDDLDILPVLTEEAFIASHPEARPARAMHTMAAEGDVTGIVELLSSVSADDDADISAEQLLAWTDPLEGGRSALHIAIESQREEVFWLLLWLGSGVKTEMFPANVVQTAQAMGLRGRRETVPREQDVRFVVDERGRSPLDLCWEAGPPWSHYAEGGLFH</sequence>
<keyword evidence="2" id="KW-1185">Reference proteome</keyword>